<keyword evidence="2 4" id="KW-0012">Acyltransferase</keyword>
<evidence type="ECO:0000313" key="7">
    <source>
        <dbReference type="EMBL" id="GFP21160.1"/>
    </source>
</evidence>
<dbReference type="InterPro" id="IPR050858">
    <property type="entry name" value="Mal-CoA-ACP_Trans/PKS_FabD"/>
</dbReference>
<dbReference type="SUPFAM" id="SSF52151">
    <property type="entry name" value="FabD/lysophospholipase-like"/>
    <property type="match status" value="1"/>
</dbReference>
<dbReference type="Gene3D" id="3.30.70.250">
    <property type="entry name" value="Malonyl-CoA ACP transacylase, ACP-binding"/>
    <property type="match status" value="1"/>
</dbReference>
<dbReference type="RefSeq" id="WP_176226296.1">
    <property type="nucleotide sequence ID" value="NZ_BLRV01000022.1"/>
</dbReference>
<dbReference type="PANTHER" id="PTHR42681">
    <property type="entry name" value="MALONYL-COA-ACYL CARRIER PROTEIN TRANSACYLASE, MITOCHONDRIAL"/>
    <property type="match status" value="1"/>
</dbReference>
<dbReference type="GO" id="GO:0006633">
    <property type="term" value="P:fatty acid biosynthetic process"/>
    <property type="evidence" value="ECO:0007669"/>
    <property type="project" value="TreeGrafter"/>
</dbReference>
<comment type="catalytic activity">
    <reaction evidence="3 4">
        <text>holo-[ACP] + malonyl-CoA = malonyl-[ACP] + CoA</text>
        <dbReference type="Rhea" id="RHEA:41792"/>
        <dbReference type="Rhea" id="RHEA-COMP:9623"/>
        <dbReference type="Rhea" id="RHEA-COMP:9685"/>
        <dbReference type="ChEBI" id="CHEBI:57287"/>
        <dbReference type="ChEBI" id="CHEBI:57384"/>
        <dbReference type="ChEBI" id="CHEBI:64479"/>
        <dbReference type="ChEBI" id="CHEBI:78449"/>
        <dbReference type="EC" id="2.3.1.39"/>
    </reaction>
</comment>
<dbReference type="PIRSF" id="PIRSF000446">
    <property type="entry name" value="Mct"/>
    <property type="match status" value="1"/>
</dbReference>
<comment type="similarity">
    <text evidence="4">Belongs to the fabD family.</text>
</comment>
<sequence length="309" mass="33978">MARMAFVFPGQGSQKIGMGLEMLVHYPDLQYYWKEASRILEFDLQQLCSEGPLDLLNQTRYAQPAILTASVVCARAAEKEGLRPYLVLGHSLGEYSALVVSGALSFEEAIGVVKGRGELMEDANCSSPGAMAAIIGLEENVIEEIRGEISGQVYPANYNSPDQIVVSGEIAAVDAFIVEAKRRKARRAIKLNVGVASHCPLMKEVALELEKVLEQVNFRQFEIPFLSTVSLTEPVISDIGEILREQLVSPIRWAQAVRIARGRGINNFVEIGPSRVLSGLIRKIDPEAAVFNIEDYPGLLETIHKLEVN</sequence>
<dbReference type="FunFam" id="3.30.70.250:FF:000001">
    <property type="entry name" value="Malonyl CoA-acyl carrier protein transacylase"/>
    <property type="match status" value="1"/>
</dbReference>
<feature type="active site" evidence="5">
    <location>
        <position position="91"/>
    </location>
</feature>
<dbReference type="AlphaFoldDB" id="A0A6V8NPA4"/>
<organism evidence="7 8">
    <name type="scientific">Candidatus Hakubella thermalkaliphila</name>
    <dbReference type="NCBI Taxonomy" id="2754717"/>
    <lineage>
        <taxon>Bacteria</taxon>
        <taxon>Bacillati</taxon>
        <taxon>Actinomycetota</taxon>
        <taxon>Actinomycetota incertae sedis</taxon>
        <taxon>Candidatus Hakubellales</taxon>
        <taxon>Candidatus Hakubellaceae</taxon>
        <taxon>Candidatus Hakubella</taxon>
    </lineage>
</organism>
<dbReference type="GO" id="GO:0005829">
    <property type="term" value="C:cytosol"/>
    <property type="evidence" value="ECO:0007669"/>
    <property type="project" value="TreeGrafter"/>
</dbReference>
<dbReference type="NCBIfam" id="TIGR00128">
    <property type="entry name" value="fabD"/>
    <property type="match status" value="1"/>
</dbReference>
<dbReference type="SMART" id="SM00827">
    <property type="entry name" value="PKS_AT"/>
    <property type="match status" value="1"/>
</dbReference>
<name>A0A6V8NPA4_9ACTN</name>
<evidence type="ECO:0000256" key="3">
    <source>
        <dbReference type="ARBA" id="ARBA00048462"/>
    </source>
</evidence>
<dbReference type="InterPro" id="IPR014043">
    <property type="entry name" value="Acyl_transferase_dom"/>
</dbReference>
<dbReference type="InterPro" id="IPR001227">
    <property type="entry name" value="Ac_transferase_dom_sf"/>
</dbReference>
<dbReference type="EC" id="2.3.1.39" evidence="4"/>
<keyword evidence="1 4" id="KW-0808">Transferase</keyword>
<comment type="caution">
    <text evidence="7">The sequence shown here is derived from an EMBL/GenBank/DDBJ whole genome shotgun (WGS) entry which is preliminary data.</text>
</comment>
<dbReference type="Gene3D" id="3.40.366.10">
    <property type="entry name" value="Malonyl-Coenzyme A Acyl Carrier Protein, domain 2"/>
    <property type="match status" value="1"/>
</dbReference>
<evidence type="ECO:0000259" key="6">
    <source>
        <dbReference type="SMART" id="SM00827"/>
    </source>
</evidence>
<evidence type="ECO:0000256" key="5">
    <source>
        <dbReference type="PIRSR" id="PIRSR000446-1"/>
    </source>
</evidence>
<dbReference type="Pfam" id="PF00698">
    <property type="entry name" value="Acyl_transf_1"/>
    <property type="match status" value="1"/>
</dbReference>
<evidence type="ECO:0000313" key="8">
    <source>
        <dbReference type="Proteomes" id="UP000580051"/>
    </source>
</evidence>
<evidence type="ECO:0000256" key="2">
    <source>
        <dbReference type="ARBA" id="ARBA00023315"/>
    </source>
</evidence>
<protein>
    <recommendedName>
        <fullName evidence="4">Malonyl CoA-acyl carrier protein transacylase</fullName>
        <ecNumber evidence="4">2.3.1.39</ecNumber>
    </recommendedName>
</protein>
<feature type="active site" evidence="5">
    <location>
        <position position="198"/>
    </location>
</feature>
<dbReference type="Proteomes" id="UP000580051">
    <property type="component" value="Unassembled WGS sequence"/>
</dbReference>
<dbReference type="InterPro" id="IPR016036">
    <property type="entry name" value="Malonyl_transacylase_ACP-bd"/>
</dbReference>
<dbReference type="PANTHER" id="PTHR42681:SF1">
    <property type="entry name" value="MALONYL-COA-ACYL CARRIER PROTEIN TRANSACYLASE, MITOCHONDRIAL"/>
    <property type="match status" value="1"/>
</dbReference>
<evidence type="ECO:0000256" key="4">
    <source>
        <dbReference type="PIRNR" id="PIRNR000446"/>
    </source>
</evidence>
<dbReference type="InterPro" id="IPR016035">
    <property type="entry name" value="Acyl_Trfase/lysoPLipase"/>
</dbReference>
<evidence type="ECO:0000256" key="1">
    <source>
        <dbReference type="ARBA" id="ARBA00022679"/>
    </source>
</evidence>
<gene>
    <name evidence="7" type="ORF">HKBW3S06_00386</name>
</gene>
<proteinExistence type="inferred from homology"/>
<accession>A0A6V8NPA4</accession>
<dbReference type="GO" id="GO:0004314">
    <property type="term" value="F:[acyl-carrier-protein] S-malonyltransferase activity"/>
    <property type="evidence" value="ECO:0007669"/>
    <property type="project" value="UniProtKB-EC"/>
</dbReference>
<feature type="domain" description="Malonyl-CoA:ACP transacylase (MAT)" evidence="6">
    <location>
        <begin position="7"/>
        <end position="302"/>
    </location>
</feature>
<dbReference type="InterPro" id="IPR024925">
    <property type="entry name" value="Malonyl_CoA-ACP_transAc"/>
</dbReference>
<dbReference type="EMBL" id="BLRV01000022">
    <property type="protein sequence ID" value="GFP21160.1"/>
    <property type="molecule type" value="Genomic_DNA"/>
</dbReference>
<reference evidence="7 8" key="1">
    <citation type="journal article" date="2020" name="Front. Microbiol.">
        <title>Single-cell genomics of novel Actinobacteria with the Wood-Ljungdahl pathway discovered in a serpentinizing system.</title>
        <authorList>
            <person name="Merino N."/>
            <person name="Kawai M."/>
            <person name="Boyd E.S."/>
            <person name="Colman D.R."/>
            <person name="McGlynn S.E."/>
            <person name="Nealson K.H."/>
            <person name="Kurokawa K."/>
            <person name="Hongoh Y."/>
        </authorList>
    </citation>
    <scope>NUCLEOTIDE SEQUENCE [LARGE SCALE GENOMIC DNA]</scope>
    <source>
        <strain evidence="7 8">S06</strain>
    </source>
</reference>
<dbReference type="InterPro" id="IPR004410">
    <property type="entry name" value="Malonyl_CoA-ACP_transAc_FabD"/>
</dbReference>
<dbReference type="SUPFAM" id="SSF55048">
    <property type="entry name" value="Probable ACP-binding domain of malonyl-CoA ACP transacylase"/>
    <property type="match status" value="1"/>
</dbReference>